<protein>
    <recommendedName>
        <fullName evidence="3">Tetratricopeptide repeat protein</fullName>
    </recommendedName>
</protein>
<dbReference type="RefSeq" id="WP_161088963.1">
    <property type="nucleotide sequence ID" value="NZ_WWCV01000007.1"/>
</dbReference>
<proteinExistence type="predicted"/>
<evidence type="ECO:0000313" key="2">
    <source>
        <dbReference type="Proteomes" id="UP000484875"/>
    </source>
</evidence>
<gene>
    <name evidence="1" type="ORF">GTP81_05600</name>
</gene>
<accession>A0A845HFA2</accession>
<dbReference type="EMBL" id="WWCV01000007">
    <property type="protein sequence ID" value="MYN16219.1"/>
    <property type="molecule type" value="Genomic_DNA"/>
</dbReference>
<name>A0A845HFA2_9BURK</name>
<evidence type="ECO:0008006" key="3">
    <source>
        <dbReference type="Google" id="ProtNLM"/>
    </source>
</evidence>
<organism evidence="1 2">
    <name type="scientific">Duganella vulcania</name>
    <dbReference type="NCBI Taxonomy" id="2692166"/>
    <lineage>
        <taxon>Bacteria</taxon>
        <taxon>Pseudomonadati</taxon>
        <taxon>Pseudomonadota</taxon>
        <taxon>Betaproteobacteria</taxon>
        <taxon>Burkholderiales</taxon>
        <taxon>Oxalobacteraceae</taxon>
        <taxon>Telluria group</taxon>
        <taxon>Duganella</taxon>
    </lineage>
</organism>
<dbReference type="Proteomes" id="UP000484875">
    <property type="component" value="Unassembled WGS sequence"/>
</dbReference>
<evidence type="ECO:0000313" key="1">
    <source>
        <dbReference type="EMBL" id="MYN16219.1"/>
    </source>
</evidence>
<dbReference type="AlphaFoldDB" id="A0A845HFA2"/>
<reference evidence="1 2" key="1">
    <citation type="submission" date="2019-12" db="EMBL/GenBank/DDBJ databases">
        <title>Novel species isolated from a subtropical stream in China.</title>
        <authorList>
            <person name="Lu H."/>
        </authorList>
    </citation>
    <scope>NUCLEOTIDE SEQUENCE [LARGE SCALE GENOMIC DNA]</scope>
    <source>
        <strain evidence="1 2">FT107W</strain>
    </source>
</reference>
<keyword evidence="2" id="KW-1185">Reference proteome</keyword>
<comment type="caution">
    <text evidence="1">The sequence shown here is derived from an EMBL/GenBank/DDBJ whole genome shotgun (WGS) entry which is preliminary data.</text>
</comment>
<sequence length="208" mass="23889">MTTPIHASYPDTTPSGLSCDNKELLATCYDAGAAIDARDFPQAEALLDRLMKAYPSCIWSYELYDRYLVRGHNKYEPELSYLSTEFVQRESLRNFEKMLELNPLDQVDVYFSAEYTSLRYELARGYDRLVWDAESFDILQHAAAACIRHLDAWLESEKAQGGNFEFAEGEYKVMRRDCEVILQAWTLSDGNKPDDELVGDLMYGDRDG</sequence>